<dbReference type="Pfam" id="PF00877">
    <property type="entry name" value="NLPC_P60"/>
    <property type="match status" value="1"/>
</dbReference>
<dbReference type="PANTHER" id="PTHR47359:SF3">
    <property type="entry name" value="NLP_P60 DOMAIN-CONTAINING PROTEIN-RELATED"/>
    <property type="match status" value="1"/>
</dbReference>
<dbReference type="Proteomes" id="UP000674234">
    <property type="component" value="Unassembled WGS sequence"/>
</dbReference>
<evidence type="ECO:0000256" key="3">
    <source>
        <dbReference type="ARBA" id="ARBA00022801"/>
    </source>
</evidence>
<evidence type="ECO:0000256" key="2">
    <source>
        <dbReference type="ARBA" id="ARBA00022670"/>
    </source>
</evidence>
<name>A0A940WP51_9ACTN</name>
<evidence type="ECO:0000313" key="9">
    <source>
        <dbReference type="Proteomes" id="UP000674234"/>
    </source>
</evidence>
<feature type="compositionally biased region" description="Basic and acidic residues" evidence="6">
    <location>
        <begin position="212"/>
        <end position="225"/>
    </location>
</feature>
<dbReference type="InterPro" id="IPR000064">
    <property type="entry name" value="NLP_P60_dom"/>
</dbReference>
<protein>
    <submittedName>
        <fullName evidence="8">C40 family peptidase</fullName>
    </submittedName>
</protein>
<dbReference type="PROSITE" id="PS51935">
    <property type="entry name" value="NLPC_P60"/>
    <property type="match status" value="1"/>
</dbReference>
<dbReference type="AlphaFoldDB" id="A0A940WP51"/>
<feature type="compositionally biased region" description="Low complexity" evidence="6">
    <location>
        <begin position="202"/>
        <end position="211"/>
    </location>
</feature>
<keyword evidence="2" id="KW-0645">Protease</keyword>
<keyword evidence="3" id="KW-0378">Hydrolase</keyword>
<evidence type="ECO:0000313" key="8">
    <source>
        <dbReference type="EMBL" id="MBP2704304.1"/>
    </source>
</evidence>
<dbReference type="Gene3D" id="3.90.1720.10">
    <property type="entry name" value="endopeptidase domain like (from Nostoc punctiforme)"/>
    <property type="match status" value="1"/>
</dbReference>
<comment type="similarity">
    <text evidence="1">Belongs to the peptidase C40 family.</text>
</comment>
<accession>A0A940WP51</accession>
<keyword evidence="4" id="KW-0788">Thiol protease</keyword>
<dbReference type="PANTHER" id="PTHR47359">
    <property type="entry name" value="PEPTIDOGLYCAN DL-ENDOPEPTIDASE CWLO"/>
    <property type="match status" value="1"/>
</dbReference>
<evidence type="ECO:0000256" key="4">
    <source>
        <dbReference type="ARBA" id="ARBA00022807"/>
    </source>
</evidence>
<dbReference type="InterPro" id="IPR038765">
    <property type="entry name" value="Papain-like_cys_pep_sf"/>
</dbReference>
<feature type="region of interest" description="Disordered" evidence="6">
    <location>
        <begin position="198"/>
        <end position="225"/>
    </location>
</feature>
<dbReference type="RefSeq" id="WP_210155615.1">
    <property type="nucleotide sequence ID" value="NZ_JAFCNB010000005.1"/>
</dbReference>
<evidence type="ECO:0000256" key="1">
    <source>
        <dbReference type="ARBA" id="ARBA00007074"/>
    </source>
</evidence>
<gene>
    <name evidence="8" type="ORF">JOL79_10820</name>
</gene>
<evidence type="ECO:0000256" key="5">
    <source>
        <dbReference type="SAM" id="Coils"/>
    </source>
</evidence>
<dbReference type="InterPro" id="IPR051794">
    <property type="entry name" value="PG_Endopeptidase_C40"/>
</dbReference>
<proteinExistence type="inferred from homology"/>
<feature type="coiled-coil region" evidence="5">
    <location>
        <begin position="36"/>
        <end position="98"/>
    </location>
</feature>
<dbReference type="EMBL" id="JAFCNB010000005">
    <property type="protein sequence ID" value="MBP2704304.1"/>
    <property type="molecule type" value="Genomic_DNA"/>
</dbReference>
<keyword evidence="9" id="KW-1185">Reference proteome</keyword>
<sequence length="390" mass="42465">MTLLRASGLVAGLGSGLILTLGVPAGADRGPSVKDVAKAREQARDQARELGKAEADLAVAQARQENLATDAERLVEAYNGELVRLRNAQDAYERANERSAQAGDVFQRMRASIAARAATGEMSLSPAMGAVMAGWGDVPGFLNRASLFAQLGEEQAASLEQLRDAQRVYDILRTQASQAYAEQSRTAEQVRLAKEAAERAVQEQQSRTQQMEQDKQEISRRLDAARSKVDRLRRAREEFRLSRQGKSGSRAVVRRKSIAIPSWAGRLGAGRGGMAAEWALKQLGKPYVWAAAGPSGFDCSGLTMRAWQRAGVSLDHWTGTQWSAGRHVSLKQLRSGDLLFYGRLSRNPGTIHHVGIYIGRGLMVHAPQTGDVVRISPIYRRDLVGATRPG</sequence>
<comment type="caution">
    <text evidence="8">The sequence shown here is derived from an EMBL/GenBank/DDBJ whole genome shotgun (WGS) entry which is preliminary data.</text>
</comment>
<keyword evidence="5" id="KW-0175">Coiled coil</keyword>
<organism evidence="8 9">
    <name type="scientific">Microbispora oryzae</name>
    <dbReference type="NCBI Taxonomy" id="2806554"/>
    <lineage>
        <taxon>Bacteria</taxon>
        <taxon>Bacillati</taxon>
        <taxon>Actinomycetota</taxon>
        <taxon>Actinomycetes</taxon>
        <taxon>Streptosporangiales</taxon>
        <taxon>Streptosporangiaceae</taxon>
        <taxon>Microbispora</taxon>
    </lineage>
</organism>
<reference evidence="8" key="1">
    <citation type="submission" date="2021-02" db="EMBL/GenBank/DDBJ databases">
        <title>Draft genome sequence of Microbispora sp. RL4-1S isolated from rice leaves in Thailand.</title>
        <authorList>
            <person name="Muangham S."/>
            <person name="Duangmal K."/>
        </authorList>
    </citation>
    <scope>NUCLEOTIDE SEQUENCE</scope>
    <source>
        <strain evidence="8">RL4-1S</strain>
    </source>
</reference>
<evidence type="ECO:0000259" key="7">
    <source>
        <dbReference type="PROSITE" id="PS51935"/>
    </source>
</evidence>
<feature type="domain" description="NlpC/P60" evidence="7">
    <location>
        <begin position="269"/>
        <end position="390"/>
    </location>
</feature>
<dbReference type="GO" id="GO:0006508">
    <property type="term" value="P:proteolysis"/>
    <property type="evidence" value="ECO:0007669"/>
    <property type="project" value="UniProtKB-KW"/>
</dbReference>
<evidence type="ECO:0000256" key="6">
    <source>
        <dbReference type="SAM" id="MobiDB-lite"/>
    </source>
</evidence>
<dbReference type="GO" id="GO:0008234">
    <property type="term" value="F:cysteine-type peptidase activity"/>
    <property type="evidence" value="ECO:0007669"/>
    <property type="project" value="UniProtKB-KW"/>
</dbReference>
<dbReference type="SUPFAM" id="SSF54001">
    <property type="entry name" value="Cysteine proteinases"/>
    <property type="match status" value="1"/>
</dbReference>